<keyword evidence="2 4" id="KW-0378">Hydrolase</keyword>
<dbReference type="GO" id="GO:0046872">
    <property type="term" value="F:metal ion binding"/>
    <property type="evidence" value="ECO:0007669"/>
    <property type="project" value="UniProtKB-KW"/>
</dbReference>
<evidence type="ECO:0000313" key="4">
    <source>
        <dbReference type="EMBL" id="XBY43608.1"/>
    </source>
</evidence>
<organism evidence="4">
    <name type="scientific">Methyloraptor flagellatus</name>
    <dbReference type="NCBI Taxonomy" id="3162530"/>
    <lineage>
        <taxon>Bacteria</taxon>
        <taxon>Pseudomonadati</taxon>
        <taxon>Pseudomonadota</taxon>
        <taxon>Alphaproteobacteria</taxon>
        <taxon>Hyphomicrobiales</taxon>
        <taxon>Ancalomicrobiaceae</taxon>
        <taxon>Methyloraptor</taxon>
    </lineage>
</organism>
<keyword evidence="1" id="KW-0479">Metal-binding</keyword>
<dbReference type="NCBIfam" id="NF005759">
    <property type="entry name" value="PRK07583.1"/>
    <property type="match status" value="1"/>
</dbReference>
<dbReference type="InterPro" id="IPR013108">
    <property type="entry name" value="Amidohydro_3"/>
</dbReference>
<protein>
    <submittedName>
        <fullName evidence="4">Cytosine deaminase</fullName>
        <ecNumber evidence="4">3.5.4.1</ecNumber>
    </submittedName>
</protein>
<evidence type="ECO:0000259" key="3">
    <source>
        <dbReference type="Pfam" id="PF07969"/>
    </source>
</evidence>
<evidence type="ECO:0000256" key="1">
    <source>
        <dbReference type="ARBA" id="ARBA00022723"/>
    </source>
</evidence>
<dbReference type="InterPro" id="IPR032466">
    <property type="entry name" value="Metal_Hydrolase"/>
</dbReference>
<dbReference type="Gene3D" id="3.20.20.140">
    <property type="entry name" value="Metal-dependent hydrolases"/>
    <property type="match status" value="1"/>
</dbReference>
<dbReference type="AlphaFoldDB" id="A0AAU7X6P8"/>
<sequence>MAHPEVPAQIPPSIPAQLAAAGGAYWLRGVTVAAALVEAGGIAGPLAPDPNGLVRLDILVEAGVIRRITPAGAAVEDGLPTVDLDGGMVWPCFVDLHTHIDKGHIWPRRPNPDGTFMGALLAVRADREANWSATDIRRRMDFALRSAFAHGTKALRTHIDALPPQHRITFPVFEDLREAWAGRIELQASSLIPIDMAADAIAFEDVAGEVRRTGSVLGAVTYMVPELEAGLDRMFGHAIEHGLDLDFHVDETADPTARSLHAIAEAAIRHGFEGRIVVGHCCSLARQPEEEADRTLDLVAEAGIGVVSLPMCNMYLQDRLAGRTPRWRGVTLLHEMRARGIPVSVASDNTRDPFYAYGDLDMVEVFREAVRIAHLDHPFGDWPEAVTATPAAMMHLHACGRIRVGGPADLVLFRARTYSEFLSRPQADRVVLRAGAAIDRTLPDYRELDDLM</sequence>
<evidence type="ECO:0000256" key="2">
    <source>
        <dbReference type="ARBA" id="ARBA00022801"/>
    </source>
</evidence>
<dbReference type="GO" id="GO:0004131">
    <property type="term" value="F:cytosine deaminase activity"/>
    <property type="evidence" value="ECO:0007669"/>
    <property type="project" value="UniProtKB-EC"/>
</dbReference>
<dbReference type="PANTHER" id="PTHR32027:SF0">
    <property type="entry name" value="CYTOSINE DEAMINASE"/>
    <property type="match status" value="1"/>
</dbReference>
<dbReference type="GO" id="GO:0006209">
    <property type="term" value="P:cytosine catabolic process"/>
    <property type="evidence" value="ECO:0007669"/>
    <property type="project" value="TreeGrafter"/>
</dbReference>
<feature type="domain" description="Amidohydrolase 3" evidence="3">
    <location>
        <begin position="227"/>
        <end position="429"/>
    </location>
</feature>
<dbReference type="InterPro" id="IPR052349">
    <property type="entry name" value="Metallo-hydrolase_Enzymes"/>
</dbReference>
<name>A0AAU7X6P8_9HYPH</name>
<reference evidence="4" key="1">
    <citation type="submission" date="2024-06" db="EMBL/GenBank/DDBJ databases">
        <title>Methylostella associata gen. nov., sp. nov., a novel Ancalomicrobiaceae-affiliated facultatively methylotrophic bacteria that feed on methanotrophs of the genus Methylococcus.</title>
        <authorList>
            <person name="Saltykova V."/>
            <person name="Danilova O.V."/>
            <person name="Oshkin I.Y."/>
            <person name="Belova S.E."/>
            <person name="Pimenov N.V."/>
            <person name="Dedysh S.N."/>
        </authorList>
    </citation>
    <scope>NUCLEOTIDE SEQUENCE</scope>
    <source>
        <strain evidence="4">S20</strain>
    </source>
</reference>
<dbReference type="Pfam" id="PF07969">
    <property type="entry name" value="Amidohydro_3"/>
    <property type="match status" value="1"/>
</dbReference>
<dbReference type="SUPFAM" id="SSF51338">
    <property type="entry name" value="Composite domain of metallo-dependent hydrolases"/>
    <property type="match status" value="1"/>
</dbReference>
<dbReference type="SUPFAM" id="SSF51556">
    <property type="entry name" value="Metallo-dependent hydrolases"/>
    <property type="match status" value="1"/>
</dbReference>
<dbReference type="CDD" id="cd01293">
    <property type="entry name" value="Bact_CD"/>
    <property type="match status" value="1"/>
</dbReference>
<gene>
    <name evidence="4" type="ORF">ABS361_16195</name>
</gene>
<dbReference type="PANTHER" id="PTHR32027">
    <property type="entry name" value="CYTOSINE DEAMINASE"/>
    <property type="match status" value="1"/>
</dbReference>
<dbReference type="GO" id="GO:0035888">
    <property type="term" value="F:isoguanine deaminase activity"/>
    <property type="evidence" value="ECO:0007669"/>
    <property type="project" value="TreeGrafter"/>
</dbReference>
<dbReference type="InterPro" id="IPR011059">
    <property type="entry name" value="Metal-dep_hydrolase_composite"/>
</dbReference>
<dbReference type="Gene3D" id="2.30.40.10">
    <property type="entry name" value="Urease, subunit C, domain 1"/>
    <property type="match status" value="1"/>
</dbReference>
<accession>A0AAU7X6P8</accession>
<dbReference type="EC" id="3.5.4.1" evidence="4"/>
<dbReference type="RefSeq" id="WP_407048708.1">
    <property type="nucleotide sequence ID" value="NZ_CP158568.1"/>
</dbReference>
<dbReference type="FunFam" id="3.20.20.140:FF:000019">
    <property type="entry name" value="Cytosine deaminase"/>
    <property type="match status" value="1"/>
</dbReference>
<dbReference type="EMBL" id="CP158568">
    <property type="protein sequence ID" value="XBY43608.1"/>
    <property type="molecule type" value="Genomic_DNA"/>
</dbReference>
<dbReference type="KEGG" id="mflg:ABS361_16195"/>
<proteinExistence type="predicted"/>